<dbReference type="InterPro" id="IPR036286">
    <property type="entry name" value="LexA/Signal_pep-like_sf"/>
</dbReference>
<proteinExistence type="inferred from homology"/>
<dbReference type="NCBIfam" id="NF007621">
    <property type="entry name" value="PRK10276.1"/>
    <property type="match status" value="1"/>
</dbReference>
<sequence length="145" mass="16064">MEPPVLFSSRPAVCRHVEAPARCGFPSPAEDHAQKRIDLDTVLIRHPEATFYMRARGESMRDAGIGDGDALVVDRALEALHGDIVVAVVDGDFTVKTLYRRDGRVRLCAANPAFTDIVPRHGQELAIWGVVTWVLKPVCRHRASR</sequence>
<evidence type="ECO:0000256" key="6">
    <source>
        <dbReference type="ARBA" id="ARBA00023236"/>
    </source>
</evidence>
<dbReference type="PRINTS" id="PR00726">
    <property type="entry name" value="LEXASERPTASE"/>
</dbReference>
<keyword evidence="4 7" id="KW-0068">Autocatalytic cleavage</keyword>
<dbReference type="GO" id="GO:0006355">
    <property type="term" value="P:regulation of DNA-templated transcription"/>
    <property type="evidence" value="ECO:0007669"/>
    <property type="project" value="InterPro"/>
</dbReference>
<dbReference type="InterPro" id="IPR015927">
    <property type="entry name" value="Peptidase_S24_S26A/B/C"/>
</dbReference>
<dbReference type="Pfam" id="PF00717">
    <property type="entry name" value="Peptidase_S24"/>
    <property type="match status" value="1"/>
</dbReference>
<dbReference type="AlphaFoldDB" id="A0AB39CMA9"/>
<dbReference type="RefSeq" id="WP_368643944.1">
    <property type="nucleotide sequence ID" value="NZ_CP158252.1"/>
</dbReference>
<dbReference type="EMBL" id="CP158252">
    <property type="protein sequence ID" value="XDJ43065.1"/>
    <property type="molecule type" value="Genomic_DNA"/>
</dbReference>
<dbReference type="InterPro" id="IPR039418">
    <property type="entry name" value="LexA-like"/>
</dbReference>
<evidence type="ECO:0000256" key="3">
    <source>
        <dbReference type="ARBA" id="ARBA00022801"/>
    </source>
</evidence>
<dbReference type="CDD" id="cd06529">
    <property type="entry name" value="S24_LexA-like"/>
    <property type="match status" value="1"/>
</dbReference>
<keyword evidence="3 7" id="KW-0378">Hydrolase</keyword>
<gene>
    <name evidence="9" type="primary">umuD</name>
    <name evidence="9" type="ORF">ABRY99_05745</name>
</gene>
<keyword evidence="5" id="KW-0234">DNA repair</keyword>
<dbReference type="PANTHER" id="PTHR33516:SF2">
    <property type="entry name" value="LEXA REPRESSOR-RELATED"/>
    <property type="match status" value="1"/>
</dbReference>
<feature type="domain" description="Peptidase S24/S26A/S26B/S26C" evidence="8">
    <location>
        <begin position="22"/>
        <end position="131"/>
    </location>
</feature>
<evidence type="ECO:0000259" key="8">
    <source>
        <dbReference type="Pfam" id="PF00717"/>
    </source>
</evidence>
<keyword evidence="9" id="KW-0808">Transferase</keyword>
<dbReference type="InterPro" id="IPR050077">
    <property type="entry name" value="LexA_repressor"/>
</dbReference>
<dbReference type="GO" id="GO:0016787">
    <property type="term" value="F:hydrolase activity"/>
    <property type="evidence" value="ECO:0007669"/>
    <property type="project" value="UniProtKB-KW"/>
</dbReference>
<evidence type="ECO:0000256" key="4">
    <source>
        <dbReference type="ARBA" id="ARBA00022813"/>
    </source>
</evidence>
<evidence type="ECO:0000256" key="2">
    <source>
        <dbReference type="ARBA" id="ARBA00022763"/>
    </source>
</evidence>
<dbReference type="PANTHER" id="PTHR33516">
    <property type="entry name" value="LEXA REPRESSOR"/>
    <property type="match status" value="1"/>
</dbReference>
<protein>
    <submittedName>
        <fullName evidence="9">Translesion error-prone DNA polymerase V autoproteolytic subunit</fullName>
        <ecNumber evidence="9">2.7.7.7</ecNumber>
    </submittedName>
</protein>
<organism evidence="9">
    <name type="scientific">Castellaniella ginsengisoli</name>
    <dbReference type="NCBI Taxonomy" id="546114"/>
    <lineage>
        <taxon>Bacteria</taxon>
        <taxon>Pseudomonadati</taxon>
        <taxon>Pseudomonadota</taxon>
        <taxon>Betaproteobacteria</taxon>
        <taxon>Burkholderiales</taxon>
        <taxon>Alcaligenaceae</taxon>
        <taxon>Castellaniella</taxon>
    </lineage>
</organism>
<dbReference type="EC" id="2.7.7.7" evidence="9"/>
<keyword evidence="9" id="KW-0548">Nucleotidyltransferase</keyword>
<accession>A0AB39CMA9</accession>
<dbReference type="SUPFAM" id="SSF51306">
    <property type="entry name" value="LexA/Signal peptidase"/>
    <property type="match status" value="1"/>
</dbReference>
<evidence type="ECO:0000256" key="5">
    <source>
        <dbReference type="ARBA" id="ARBA00023204"/>
    </source>
</evidence>
<dbReference type="GO" id="GO:0003887">
    <property type="term" value="F:DNA-directed DNA polymerase activity"/>
    <property type="evidence" value="ECO:0007669"/>
    <property type="project" value="UniProtKB-EC"/>
</dbReference>
<comment type="similarity">
    <text evidence="1 7">Belongs to the peptidase S24 family.</text>
</comment>
<dbReference type="Gene3D" id="2.10.109.10">
    <property type="entry name" value="Umud Fragment, subunit A"/>
    <property type="match status" value="1"/>
</dbReference>
<dbReference type="GO" id="GO:0006281">
    <property type="term" value="P:DNA repair"/>
    <property type="evidence" value="ECO:0007669"/>
    <property type="project" value="UniProtKB-KW"/>
</dbReference>
<dbReference type="InterPro" id="IPR006197">
    <property type="entry name" value="Peptidase_S24_LexA"/>
</dbReference>
<name>A0AB39CMA9_9BURK</name>
<keyword evidence="6" id="KW-0742">SOS response</keyword>
<keyword evidence="2" id="KW-0227">DNA damage</keyword>
<evidence type="ECO:0000256" key="1">
    <source>
        <dbReference type="ARBA" id="ARBA00007484"/>
    </source>
</evidence>
<dbReference type="GO" id="GO:0003677">
    <property type="term" value="F:DNA binding"/>
    <property type="evidence" value="ECO:0007669"/>
    <property type="project" value="InterPro"/>
</dbReference>
<evidence type="ECO:0000256" key="7">
    <source>
        <dbReference type="RuleBase" id="RU003991"/>
    </source>
</evidence>
<reference evidence="9" key="1">
    <citation type="submission" date="2024-05" db="EMBL/GenBank/DDBJ databases">
        <authorList>
            <person name="Luo Y.-C."/>
            <person name="Nicholds J."/>
            <person name="Mortimer T."/>
            <person name="Maboni G."/>
        </authorList>
    </citation>
    <scope>NUCLEOTIDE SEQUENCE</scope>
    <source>
        <strain evidence="9">153920</strain>
    </source>
</reference>
<dbReference type="GO" id="GO:0009432">
    <property type="term" value="P:SOS response"/>
    <property type="evidence" value="ECO:0007669"/>
    <property type="project" value="UniProtKB-KW"/>
</dbReference>
<evidence type="ECO:0000313" key="9">
    <source>
        <dbReference type="EMBL" id="XDJ43065.1"/>
    </source>
</evidence>